<sequence>MDSVAPGHITSVAVYCGSSHGARSSYTRAAREMGAGLAARGLRLIYGGGAVGLMGEVASAVVEKQGAVTGVIPKQLLDLELAHPGVTDLEVVDTMAQRKTRMEQLADAFVALPGGAGTLEELFEVLTMQQLGHIRGPVALCNTDDFWDPQVAMLERATAEGFLQPKYVESLIVENSPADVLDAFATWSAPGGKWEPGNVPGYTDLS</sequence>
<dbReference type="SUPFAM" id="SSF102405">
    <property type="entry name" value="MCP/YpsA-like"/>
    <property type="match status" value="1"/>
</dbReference>
<protein>
    <recommendedName>
        <fullName evidence="2">Cytokinin riboside 5'-monophosphate phosphoribohydrolase</fullName>
        <ecNumber evidence="2">3.2.2.n1</ecNumber>
    </recommendedName>
</protein>
<gene>
    <name evidence="3" type="ORF">QP029_04475</name>
</gene>
<accession>A0ABY8VNY5</accession>
<dbReference type="InterPro" id="IPR005269">
    <property type="entry name" value="LOG"/>
</dbReference>
<comment type="catalytic activity">
    <reaction evidence="2">
        <text>9-ribosyl-trans-zeatin 5'-phosphate + H2O = trans-zeatin + D-ribose 5-phosphate</text>
        <dbReference type="Rhea" id="RHEA:48564"/>
        <dbReference type="ChEBI" id="CHEBI:15377"/>
        <dbReference type="ChEBI" id="CHEBI:16522"/>
        <dbReference type="ChEBI" id="CHEBI:78346"/>
        <dbReference type="ChEBI" id="CHEBI:87947"/>
        <dbReference type="EC" id="3.2.2.n1"/>
    </reaction>
</comment>
<keyword evidence="2" id="KW-0378">Hydrolase</keyword>
<comment type="catalytic activity">
    <reaction evidence="2">
        <text>N(6)-(dimethylallyl)adenosine 5'-phosphate + H2O = N(6)-dimethylallyladenine + D-ribose 5-phosphate</text>
        <dbReference type="Rhea" id="RHEA:48560"/>
        <dbReference type="ChEBI" id="CHEBI:15377"/>
        <dbReference type="ChEBI" id="CHEBI:17660"/>
        <dbReference type="ChEBI" id="CHEBI:57526"/>
        <dbReference type="ChEBI" id="CHEBI:78346"/>
        <dbReference type="EC" id="3.2.2.n1"/>
    </reaction>
</comment>
<evidence type="ECO:0000256" key="1">
    <source>
        <dbReference type="ARBA" id="ARBA00006763"/>
    </source>
</evidence>
<evidence type="ECO:0000313" key="3">
    <source>
        <dbReference type="EMBL" id="WIM71067.1"/>
    </source>
</evidence>
<dbReference type="EMBL" id="CP126970">
    <property type="protein sequence ID" value="WIM71067.1"/>
    <property type="molecule type" value="Genomic_DNA"/>
</dbReference>
<dbReference type="Pfam" id="PF03641">
    <property type="entry name" value="Lysine_decarbox"/>
    <property type="match status" value="1"/>
</dbReference>
<keyword evidence="2" id="KW-0203">Cytokinin biosynthesis</keyword>
<dbReference type="NCBIfam" id="TIGR00730">
    <property type="entry name" value="Rossman fold protein, TIGR00730 family"/>
    <property type="match status" value="1"/>
</dbReference>
<keyword evidence="4" id="KW-1185">Reference proteome</keyword>
<dbReference type="Proteomes" id="UP001238805">
    <property type="component" value="Chromosome"/>
</dbReference>
<evidence type="ECO:0000313" key="4">
    <source>
        <dbReference type="Proteomes" id="UP001238805"/>
    </source>
</evidence>
<dbReference type="Gene3D" id="3.40.50.450">
    <property type="match status" value="1"/>
</dbReference>
<reference evidence="3 4" key="1">
    <citation type="submission" date="2023-05" db="EMBL/GenBank/DDBJ databases">
        <title>Corynebacterium suedekumii sp. nov. and Corynebacterium breve sp. nov. isolated from raw cow's milk.</title>
        <authorList>
            <person name="Baer M.K."/>
            <person name="Mehl L."/>
            <person name="Hellmuth R."/>
            <person name="Marke G."/>
            <person name="Lipski A."/>
        </authorList>
    </citation>
    <scope>NUCLEOTIDE SEQUENCE [LARGE SCALE GENOMIC DNA]</scope>
    <source>
        <strain evidence="3 4">LM112</strain>
    </source>
</reference>
<organism evidence="3 4">
    <name type="scientific">Corynebacterium suedekumii</name>
    <dbReference type="NCBI Taxonomy" id="3049801"/>
    <lineage>
        <taxon>Bacteria</taxon>
        <taxon>Bacillati</taxon>
        <taxon>Actinomycetota</taxon>
        <taxon>Actinomycetes</taxon>
        <taxon>Mycobacteriales</taxon>
        <taxon>Corynebacteriaceae</taxon>
        <taxon>Corynebacterium</taxon>
    </lineage>
</organism>
<dbReference type="PANTHER" id="PTHR31223:SF70">
    <property type="entry name" value="LOG FAMILY PROTEIN YJL055W"/>
    <property type="match status" value="1"/>
</dbReference>
<dbReference type="InterPro" id="IPR031100">
    <property type="entry name" value="LOG_fam"/>
</dbReference>
<name>A0ABY8VNY5_9CORY</name>
<dbReference type="EC" id="3.2.2.n1" evidence="2"/>
<evidence type="ECO:0000256" key="2">
    <source>
        <dbReference type="RuleBase" id="RU363015"/>
    </source>
</evidence>
<dbReference type="PANTHER" id="PTHR31223">
    <property type="entry name" value="LOG FAMILY PROTEIN YJL055W"/>
    <property type="match status" value="1"/>
</dbReference>
<comment type="similarity">
    <text evidence="1 2">Belongs to the LOG family.</text>
</comment>
<dbReference type="RefSeq" id="WP_284875642.1">
    <property type="nucleotide sequence ID" value="NZ_CP126970.1"/>
</dbReference>
<proteinExistence type="inferred from homology"/>